<gene>
    <name evidence="1" type="ORF">AAFF_G00359430</name>
</gene>
<evidence type="ECO:0000313" key="2">
    <source>
        <dbReference type="Proteomes" id="UP001221898"/>
    </source>
</evidence>
<sequence length="85" mass="9046">MHYYETRAAEGSCFRSAAGSAYAASFYALDTGPPEWTPAVSRSAFHVSLLRPRKGSIYSPLSEASGAVFAKCPAFLPRVDGSPLS</sequence>
<comment type="caution">
    <text evidence="1">The sequence shown here is derived from an EMBL/GenBank/DDBJ whole genome shotgun (WGS) entry which is preliminary data.</text>
</comment>
<protein>
    <submittedName>
        <fullName evidence="1">Uncharacterized protein</fullName>
    </submittedName>
</protein>
<dbReference type="AlphaFoldDB" id="A0AAD7SJ24"/>
<keyword evidence="2" id="KW-1185">Reference proteome</keyword>
<reference evidence="1" key="1">
    <citation type="journal article" date="2023" name="Science">
        <title>Genome structures resolve the early diversification of teleost fishes.</title>
        <authorList>
            <person name="Parey E."/>
            <person name="Louis A."/>
            <person name="Montfort J."/>
            <person name="Bouchez O."/>
            <person name="Roques C."/>
            <person name="Iampietro C."/>
            <person name="Lluch J."/>
            <person name="Castinel A."/>
            <person name="Donnadieu C."/>
            <person name="Desvignes T."/>
            <person name="Floi Bucao C."/>
            <person name="Jouanno E."/>
            <person name="Wen M."/>
            <person name="Mejri S."/>
            <person name="Dirks R."/>
            <person name="Jansen H."/>
            <person name="Henkel C."/>
            <person name="Chen W.J."/>
            <person name="Zahm M."/>
            <person name="Cabau C."/>
            <person name="Klopp C."/>
            <person name="Thompson A.W."/>
            <person name="Robinson-Rechavi M."/>
            <person name="Braasch I."/>
            <person name="Lecointre G."/>
            <person name="Bobe J."/>
            <person name="Postlethwait J.H."/>
            <person name="Berthelot C."/>
            <person name="Roest Crollius H."/>
            <person name="Guiguen Y."/>
        </authorList>
    </citation>
    <scope>NUCLEOTIDE SEQUENCE</scope>
    <source>
        <strain evidence="1">NC1722</strain>
    </source>
</reference>
<proteinExistence type="predicted"/>
<evidence type="ECO:0000313" key="1">
    <source>
        <dbReference type="EMBL" id="KAJ8403027.1"/>
    </source>
</evidence>
<name>A0AAD7SJ24_9TELE</name>
<organism evidence="1 2">
    <name type="scientific">Aldrovandia affinis</name>
    <dbReference type="NCBI Taxonomy" id="143900"/>
    <lineage>
        <taxon>Eukaryota</taxon>
        <taxon>Metazoa</taxon>
        <taxon>Chordata</taxon>
        <taxon>Craniata</taxon>
        <taxon>Vertebrata</taxon>
        <taxon>Euteleostomi</taxon>
        <taxon>Actinopterygii</taxon>
        <taxon>Neopterygii</taxon>
        <taxon>Teleostei</taxon>
        <taxon>Notacanthiformes</taxon>
        <taxon>Halosauridae</taxon>
        <taxon>Aldrovandia</taxon>
    </lineage>
</organism>
<dbReference type="EMBL" id="JAINUG010000060">
    <property type="protein sequence ID" value="KAJ8403027.1"/>
    <property type="molecule type" value="Genomic_DNA"/>
</dbReference>
<accession>A0AAD7SJ24</accession>
<dbReference type="Proteomes" id="UP001221898">
    <property type="component" value="Unassembled WGS sequence"/>
</dbReference>